<dbReference type="CDD" id="cd06261">
    <property type="entry name" value="TM_PBP2"/>
    <property type="match status" value="1"/>
</dbReference>
<comment type="caution">
    <text evidence="9">The sequence shown here is derived from an EMBL/GenBank/DDBJ whole genome shotgun (WGS) entry which is preliminary data.</text>
</comment>
<comment type="subcellular location">
    <subcellularLocation>
        <location evidence="1 7">Cell membrane</location>
        <topology evidence="1 7">Multi-pass membrane protein</topology>
    </subcellularLocation>
</comment>
<evidence type="ECO:0000256" key="2">
    <source>
        <dbReference type="ARBA" id="ARBA00022448"/>
    </source>
</evidence>
<evidence type="ECO:0000259" key="8">
    <source>
        <dbReference type="PROSITE" id="PS50928"/>
    </source>
</evidence>
<feature type="transmembrane region" description="Helical" evidence="7">
    <location>
        <begin position="127"/>
        <end position="145"/>
    </location>
</feature>
<organism evidence="9 10">
    <name type="scientific">Candidatus Woesebacteria bacterium RIFCSPHIGHO2_02_FULL_39_13</name>
    <dbReference type="NCBI Taxonomy" id="1802505"/>
    <lineage>
        <taxon>Bacteria</taxon>
        <taxon>Candidatus Woeseibacteriota</taxon>
    </lineage>
</organism>
<dbReference type="Pfam" id="PF00528">
    <property type="entry name" value="BPD_transp_1"/>
    <property type="match status" value="1"/>
</dbReference>
<dbReference type="GO" id="GO:0055085">
    <property type="term" value="P:transmembrane transport"/>
    <property type="evidence" value="ECO:0007669"/>
    <property type="project" value="InterPro"/>
</dbReference>
<evidence type="ECO:0000313" key="10">
    <source>
        <dbReference type="Proteomes" id="UP000177169"/>
    </source>
</evidence>
<dbReference type="Gene3D" id="1.10.3720.10">
    <property type="entry name" value="MetI-like"/>
    <property type="match status" value="1"/>
</dbReference>
<evidence type="ECO:0000256" key="6">
    <source>
        <dbReference type="ARBA" id="ARBA00023136"/>
    </source>
</evidence>
<feature type="transmembrane region" description="Helical" evidence="7">
    <location>
        <begin position="67"/>
        <end position="91"/>
    </location>
</feature>
<dbReference type="EMBL" id="MGGR01000019">
    <property type="protein sequence ID" value="OGM33342.1"/>
    <property type="molecule type" value="Genomic_DNA"/>
</dbReference>
<comment type="similarity">
    <text evidence="7">Belongs to the binding-protein-dependent transport system permease family.</text>
</comment>
<keyword evidence="4 7" id="KW-0812">Transmembrane</keyword>
<feature type="transmembrane region" description="Helical" evidence="7">
    <location>
        <begin position="7"/>
        <end position="25"/>
    </location>
</feature>
<feature type="transmembrane region" description="Helical" evidence="7">
    <location>
        <begin position="226"/>
        <end position="252"/>
    </location>
</feature>
<feature type="transmembrane region" description="Helical" evidence="7">
    <location>
        <begin position="180"/>
        <end position="206"/>
    </location>
</feature>
<dbReference type="PANTHER" id="PTHR43386:SF1">
    <property type="entry name" value="D,D-DIPEPTIDE TRANSPORT SYSTEM PERMEASE PROTEIN DDPC-RELATED"/>
    <property type="match status" value="1"/>
</dbReference>
<evidence type="ECO:0000256" key="5">
    <source>
        <dbReference type="ARBA" id="ARBA00022989"/>
    </source>
</evidence>
<name>A0A1F7Z1A5_9BACT</name>
<keyword evidence="5 7" id="KW-1133">Transmembrane helix</keyword>
<gene>
    <name evidence="9" type="ORF">A3D01_00430</name>
</gene>
<keyword evidence="6 7" id="KW-0472">Membrane</keyword>
<dbReference type="SUPFAM" id="SSF161098">
    <property type="entry name" value="MetI-like"/>
    <property type="match status" value="1"/>
</dbReference>
<dbReference type="InterPro" id="IPR000515">
    <property type="entry name" value="MetI-like"/>
</dbReference>
<evidence type="ECO:0000256" key="4">
    <source>
        <dbReference type="ARBA" id="ARBA00022692"/>
    </source>
</evidence>
<evidence type="ECO:0000313" key="9">
    <source>
        <dbReference type="EMBL" id="OGM33342.1"/>
    </source>
</evidence>
<dbReference type="STRING" id="1802505.A3D01_00430"/>
<dbReference type="GO" id="GO:0005886">
    <property type="term" value="C:plasma membrane"/>
    <property type="evidence" value="ECO:0007669"/>
    <property type="project" value="UniProtKB-SubCell"/>
</dbReference>
<proteinExistence type="inferred from homology"/>
<feature type="domain" description="ABC transmembrane type-1" evidence="8">
    <location>
        <begin position="64"/>
        <end position="252"/>
    </location>
</feature>
<evidence type="ECO:0000256" key="1">
    <source>
        <dbReference type="ARBA" id="ARBA00004651"/>
    </source>
</evidence>
<protein>
    <recommendedName>
        <fullName evidence="8">ABC transmembrane type-1 domain-containing protein</fullName>
    </recommendedName>
</protein>
<dbReference type="Proteomes" id="UP000177169">
    <property type="component" value="Unassembled WGS sequence"/>
</dbReference>
<keyword evidence="2 7" id="KW-0813">Transport</keyword>
<feature type="transmembrane region" description="Helical" evidence="7">
    <location>
        <begin position="98"/>
        <end position="121"/>
    </location>
</feature>
<evidence type="ECO:0000256" key="7">
    <source>
        <dbReference type="RuleBase" id="RU363032"/>
    </source>
</evidence>
<dbReference type="InterPro" id="IPR035906">
    <property type="entry name" value="MetI-like_sf"/>
</dbReference>
<sequence>MNTKLALGLIVVGIFILIVLIGPLMEPYPPSAVSGPPLVSPTISYPMGTDHLGRDVFSRILAGSGGIITTAFLGILLGTFLGVILGFVGFFGGFLDEILMGFVDLLLSFPVLLTGLLVVSALGNESVWLILGTGFIFMPRTAKVVRASVLNEKTEEYITAAKAIGASDTRIVFKHILPNVFYIVIVEVTTRFAQGLLLVSALSFLGLGTPLDSPDWGRMISDGRDYLLVAPWIVLFPAGAISLLVIAVNLVADGLQETSTNRYWSKANNFHTGKIAYLKRIVGNNRKGPDT</sequence>
<evidence type="ECO:0000256" key="3">
    <source>
        <dbReference type="ARBA" id="ARBA00022475"/>
    </source>
</evidence>
<dbReference type="PANTHER" id="PTHR43386">
    <property type="entry name" value="OLIGOPEPTIDE TRANSPORT SYSTEM PERMEASE PROTEIN APPC"/>
    <property type="match status" value="1"/>
</dbReference>
<accession>A0A1F7Z1A5</accession>
<dbReference type="PROSITE" id="PS50928">
    <property type="entry name" value="ABC_TM1"/>
    <property type="match status" value="1"/>
</dbReference>
<reference evidence="9 10" key="1">
    <citation type="journal article" date="2016" name="Nat. Commun.">
        <title>Thousands of microbial genomes shed light on interconnected biogeochemical processes in an aquifer system.</title>
        <authorList>
            <person name="Anantharaman K."/>
            <person name="Brown C.T."/>
            <person name="Hug L.A."/>
            <person name="Sharon I."/>
            <person name="Castelle C.J."/>
            <person name="Probst A.J."/>
            <person name="Thomas B.C."/>
            <person name="Singh A."/>
            <person name="Wilkins M.J."/>
            <person name="Karaoz U."/>
            <person name="Brodie E.L."/>
            <person name="Williams K.H."/>
            <person name="Hubbard S.S."/>
            <person name="Banfield J.F."/>
        </authorList>
    </citation>
    <scope>NUCLEOTIDE SEQUENCE [LARGE SCALE GENOMIC DNA]</scope>
</reference>
<keyword evidence="3" id="KW-1003">Cell membrane</keyword>
<dbReference type="InterPro" id="IPR050366">
    <property type="entry name" value="BP-dependent_transpt_permease"/>
</dbReference>
<dbReference type="AlphaFoldDB" id="A0A1F7Z1A5"/>